<evidence type="ECO:0000259" key="10">
    <source>
        <dbReference type="PROSITE" id="PS50893"/>
    </source>
</evidence>
<keyword evidence="6 11" id="KW-0067">ATP-binding</keyword>
<keyword evidence="5" id="KW-0547">Nucleotide-binding</keyword>
<dbReference type="PROSITE" id="PS50893">
    <property type="entry name" value="ABC_TRANSPORTER_2"/>
    <property type="match status" value="1"/>
</dbReference>
<keyword evidence="3" id="KW-1003">Cell membrane</keyword>
<proteinExistence type="predicted"/>
<evidence type="ECO:0000256" key="7">
    <source>
        <dbReference type="ARBA" id="ARBA00023004"/>
    </source>
</evidence>
<dbReference type="PANTHER" id="PTHR42771">
    <property type="entry name" value="IRON(3+)-HYDROXAMATE IMPORT ATP-BINDING PROTEIN FHUC"/>
    <property type="match status" value="1"/>
</dbReference>
<keyword evidence="9" id="KW-0472">Membrane</keyword>
<accession>D4YJR4</accession>
<dbReference type="FunFam" id="3.40.50.300:FF:000134">
    <property type="entry name" value="Iron-enterobactin ABC transporter ATP-binding protein"/>
    <property type="match status" value="1"/>
</dbReference>
<dbReference type="PANTHER" id="PTHR42771:SF2">
    <property type="entry name" value="IRON(3+)-HYDROXAMATE IMPORT ATP-BINDING PROTEIN FHUC"/>
    <property type="match status" value="1"/>
</dbReference>
<dbReference type="InterPro" id="IPR027417">
    <property type="entry name" value="P-loop_NTPase"/>
</dbReference>
<keyword evidence="12" id="KW-1185">Reference proteome</keyword>
<gene>
    <name evidence="11" type="ORF">HMPREF0183_0174</name>
</gene>
<evidence type="ECO:0000256" key="9">
    <source>
        <dbReference type="ARBA" id="ARBA00023136"/>
    </source>
</evidence>
<dbReference type="GO" id="GO:0005886">
    <property type="term" value="C:plasma membrane"/>
    <property type="evidence" value="ECO:0007669"/>
    <property type="project" value="UniProtKB-SubCell"/>
</dbReference>
<dbReference type="AlphaFoldDB" id="D4YJR4"/>
<dbReference type="STRING" id="585530.HMPREF0183_0174"/>
<dbReference type="OrthoDB" id="5296765at2"/>
<dbReference type="InterPro" id="IPR017871">
    <property type="entry name" value="ABC_transporter-like_CS"/>
</dbReference>
<evidence type="ECO:0000256" key="5">
    <source>
        <dbReference type="ARBA" id="ARBA00022741"/>
    </source>
</evidence>
<dbReference type="GO" id="GO:0016887">
    <property type="term" value="F:ATP hydrolysis activity"/>
    <property type="evidence" value="ECO:0007669"/>
    <property type="project" value="InterPro"/>
</dbReference>
<sequence length="251" mass="26846">MVVHGVDLRLNAGEVTALVGPNGSGKSTLLRTLSGLLPASSGHVRFDDGATVGGLSRKQLARRLTMLTQMRATPHGMRVRSAVALGRHPFTGLWGKGDAVGAQKIQEAMRLADVEDLADTPLEQLSGGQLQRVWLASCLAQDTEVLLLDEPTNHLDLKYQVELLELLFDLAHKHGVCVGVVLHDLNHAAAIADTVAVLSKGHVVGIGAPHDVLRSDLLSDVYGTEITCEHDSDGVRVTTRSPRIRASRSTD</sequence>
<dbReference type="InterPro" id="IPR051535">
    <property type="entry name" value="Siderophore_ABC-ATPase"/>
</dbReference>
<dbReference type="Proteomes" id="UP000005714">
    <property type="component" value="Unassembled WGS sequence"/>
</dbReference>
<name>D4YJR4_9MICO</name>
<evidence type="ECO:0000256" key="8">
    <source>
        <dbReference type="ARBA" id="ARBA00023065"/>
    </source>
</evidence>
<dbReference type="Gene3D" id="3.40.50.300">
    <property type="entry name" value="P-loop containing nucleotide triphosphate hydrolases"/>
    <property type="match status" value="1"/>
</dbReference>
<dbReference type="RefSeq" id="WP_005881758.1">
    <property type="nucleotide sequence ID" value="NZ_ADNU01000008.1"/>
</dbReference>
<dbReference type="PROSITE" id="PS00211">
    <property type="entry name" value="ABC_TRANSPORTER_1"/>
    <property type="match status" value="1"/>
</dbReference>
<evidence type="ECO:0000256" key="6">
    <source>
        <dbReference type="ARBA" id="ARBA00022840"/>
    </source>
</evidence>
<evidence type="ECO:0000313" key="11">
    <source>
        <dbReference type="EMBL" id="EFG48484.1"/>
    </source>
</evidence>
<dbReference type="InterPro" id="IPR003593">
    <property type="entry name" value="AAA+_ATPase"/>
</dbReference>
<organism evidence="11 12">
    <name type="scientific">Brevibacterium mcbrellneri ATCC 49030</name>
    <dbReference type="NCBI Taxonomy" id="585530"/>
    <lineage>
        <taxon>Bacteria</taxon>
        <taxon>Bacillati</taxon>
        <taxon>Actinomycetota</taxon>
        <taxon>Actinomycetes</taxon>
        <taxon>Micrococcales</taxon>
        <taxon>Brevibacteriaceae</taxon>
        <taxon>Brevibacterium</taxon>
    </lineage>
</organism>
<keyword evidence="7" id="KW-0408">Iron</keyword>
<dbReference type="SMART" id="SM00382">
    <property type="entry name" value="AAA"/>
    <property type="match status" value="1"/>
</dbReference>
<comment type="caution">
    <text evidence="11">The sequence shown here is derived from an EMBL/GenBank/DDBJ whole genome shotgun (WGS) entry which is preliminary data.</text>
</comment>
<dbReference type="Pfam" id="PF00005">
    <property type="entry name" value="ABC_tran"/>
    <property type="match status" value="1"/>
</dbReference>
<dbReference type="GO" id="GO:0006826">
    <property type="term" value="P:iron ion transport"/>
    <property type="evidence" value="ECO:0007669"/>
    <property type="project" value="UniProtKB-KW"/>
</dbReference>
<dbReference type="SUPFAM" id="SSF52540">
    <property type="entry name" value="P-loop containing nucleoside triphosphate hydrolases"/>
    <property type="match status" value="1"/>
</dbReference>
<evidence type="ECO:0000256" key="1">
    <source>
        <dbReference type="ARBA" id="ARBA00004202"/>
    </source>
</evidence>
<dbReference type="eggNOG" id="COG1120">
    <property type="taxonomic scope" value="Bacteria"/>
</dbReference>
<dbReference type="EMBL" id="ADNU01000008">
    <property type="protein sequence ID" value="EFG48484.1"/>
    <property type="molecule type" value="Genomic_DNA"/>
</dbReference>
<comment type="subcellular location">
    <subcellularLocation>
        <location evidence="1">Cell membrane</location>
        <topology evidence="1">Peripheral membrane protein</topology>
    </subcellularLocation>
</comment>
<keyword evidence="2" id="KW-0813">Transport</keyword>
<dbReference type="GO" id="GO:0005524">
    <property type="term" value="F:ATP binding"/>
    <property type="evidence" value="ECO:0007669"/>
    <property type="project" value="UniProtKB-KW"/>
</dbReference>
<dbReference type="CDD" id="cd03214">
    <property type="entry name" value="ABC_Iron-Siderophores_B12_Hemin"/>
    <property type="match status" value="1"/>
</dbReference>
<keyword evidence="8" id="KW-0406">Ion transport</keyword>
<evidence type="ECO:0000256" key="4">
    <source>
        <dbReference type="ARBA" id="ARBA00022496"/>
    </source>
</evidence>
<evidence type="ECO:0000256" key="3">
    <source>
        <dbReference type="ARBA" id="ARBA00022475"/>
    </source>
</evidence>
<feature type="domain" description="ABC transporter" evidence="10">
    <location>
        <begin position="1"/>
        <end position="225"/>
    </location>
</feature>
<evidence type="ECO:0000313" key="12">
    <source>
        <dbReference type="Proteomes" id="UP000005714"/>
    </source>
</evidence>
<keyword evidence="4" id="KW-0410">Iron transport</keyword>
<evidence type="ECO:0000256" key="2">
    <source>
        <dbReference type="ARBA" id="ARBA00022448"/>
    </source>
</evidence>
<reference evidence="11 12" key="1">
    <citation type="submission" date="2010-04" db="EMBL/GenBank/DDBJ databases">
        <authorList>
            <person name="Qin X."/>
            <person name="Bachman B."/>
            <person name="Battles P."/>
            <person name="Bell A."/>
            <person name="Bess C."/>
            <person name="Bickham C."/>
            <person name="Chaboub L."/>
            <person name="Chen D."/>
            <person name="Coyle M."/>
            <person name="Deiros D.R."/>
            <person name="Dinh H."/>
            <person name="Forbes L."/>
            <person name="Fowler G."/>
            <person name="Francisco L."/>
            <person name="Fu Q."/>
            <person name="Gubbala S."/>
            <person name="Hale W."/>
            <person name="Han Y."/>
            <person name="Hemphill L."/>
            <person name="Highlander S.K."/>
            <person name="Hirani K."/>
            <person name="Hogues M."/>
            <person name="Jackson L."/>
            <person name="Jakkamsetti A."/>
            <person name="Javaid M."/>
            <person name="Jiang H."/>
            <person name="Korchina V."/>
            <person name="Kovar C."/>
            <person name="Lara F."/>
            <person name="Lee S."/>
            <person name="Mata R."/>
            <person name="Mathew T."/>
            <person name="Moen C."/>
            <person name="Morales K."/>
            <person name="Munidasa M."/>
            <person name="Nazareth L."/>
            <person name="Ngo R."/>
            <person name="Nguyen L."/>
            <person name="Okwuonu G."/>
            <person name="Ongeri F."/>
            <person name="Patil S."/>
            <person name="Petrosino J."/>
            <person name="Pham C."/>
            <person name="Pham P."/>
            <person name="Pu L.-L."/>
            <person name="Puazo M."/>
            <person name="Raj R."/>
            <person name="Reid J."/>
            <person name="Rouhana J."/>
            <person name="Saada N."/>
            <person name="Shang Y."/>
            <person name="Simmons D."/>
            <person name="Thornton R."/>
            <person name="Warren J."/>
            <person name="Weissenberger G."/>
            <person name="Zhang J."/>
            <person name="Zhang L."/>
            <person name="Zhou C."/>
            <person name="Zhu D."/>
            <person name="Muzny D."/>
            <person name="Worley K."/>
            <person name="Gibbs R."/>
        </authorList>
    </citation>
    <scope>NUCLEOTIDE SEQUENCE [LARGE SCALE GENOMIC DNA]</scope>
    <source>
        <strain evidence="11 12">ATCC 49030</strain>
    </source>
</reference>
<dbReference type="InterPro" id="IPR003439">
    <property type="entry name" value="ABC_transporter-like_ATP-bd"/>
</dbReference>
<protein>
    <submittedName>
        <fullName evidence="11">ABC transporter, ATP-binding protein</fullName>
    </submittedName>
</protein>